<dbReference type="AlphaFoldDB" id="A0A5C6ZXA9"/>
<evidence type="ECO:0000313" key="2">
    <source>
        <dbReference type="Proteomes" id="UP000321367"/>
    </source>
</evidence>
<dbReference type="Proteomes" id="UP000321367">
    <property type="component" value="Unassembled WGS sequence"/>
</dbReference>
<comment type="caution">
    <text evidence="1">The sequence shown here is derived from an EMBL/GenBank/DDBJ whole genome shotgun (WGS) entry which is preliminary data.</text>
</comment>
<sequence length="24" mass="2697">MPRIFKSIFSRTIGTFLVGLLRGS</sequence>
<name>A0A5C6ZXA9_9FLAO</name>
<protein>
    <submittedName>
        <fullName evidence="1">Uncharacterized protein</fullName>
    </submittedName>
</protein>
<organism evidence="1 2">
    <name type="scientific">Gillisia hiemivivida</name>
    <dbReference type="NCBI Taxonomy" id="291190"/>
    <lineage>
        <taxon>Bacteria</taxon>
        <taxon>Pseudomonadati</taxon>
        <taxon>Bacteroidota</taxon>
        <taxon>Flavobacteriia</taxon>
        <taxon>Flavobacteriales</taxon>
        <taxon>Flavobacteriaceae</taxon>
        <taxon>Gillisia</taxon>
    </lineage>
</organism>
<proteinExistence type="predicted"/>
<dbReference type="EMBL" id="VORY01000003">
    <property type="protein sequence ID" value="TXD94922.1"/>
    <property type="molecule type" value="Genomic_DNA"/>
</dbReference>
<evidence type="ECO:0000313" key="1">
    <source>
        <dbReference type="EMBL" id="TXD94922.1"/>
    </source>
</evidence>
<reference evidence="1 2" key="1">
    <citation type="submission" date="2019-08" db="EMBL/GenBank/DDBJ databases">
        <title>Genome sequence of Gillisia hiemivivida IC154 (type strain).</title>
        <authorList>
            <person name="Bowman J.P."/>
        </authorList>
    </citation>
    <scope>NUCLEOTIDE SEQUENCE [LARGE SCALE GENOMIC DNA]</scope>
    <source>
        <strain evidence="1 2">IC154</strain>
    </source>
</reference>
<keyword evidence="2" id="KW-1185">Reference proteome</keyword>
<gene>
    <name evidence="1" type="ORF">ES724_04785</name>
</gene>
<accession>A0A5C6ZXA9</accession>